<proteinExistence type="predicted"/>
<accession>A0A315AST1</accession>
<feature type="compositionally biased region" description="Polar residues" evidence="1">
    <location>
        <begin position="1"/>
        <end position="18"/>
    </location>
</feature>
<name>A0A315AST1_PRUYE</name>
<dbReference type="AlphaFoldDB" id="A0A315AST1"/>
<sequence length="83" mass="9113">MREFTGSNNTQGHGQSSCEVVEPPPPVVAVDVLNVQGTRNGKETFDSTMNMKAAEKQIKGKKEEKKVDAMQSHFKCLGGCRFI</sequence>
<evidence type="ECO:0000313" key="2">
    <source>
        <dbReference type="EMBL" id="PQQ17346.1"/>
    </source>
</evidence>
<dbReference type="EMBL" id="PJQY01000155">
    <property type="protein sequence ID" value="PQQ17346.1"/>
    <property type="molecule type" value="Genomic_DNA"/>
</dbReference>
<comment type="caution">
    <text evidence="2">The sequence shown here is derived from an EMBL/GenBank/DDBJ whole genome shotgun (WGS) entry which is preliminary data.</text>
</comment>
<organism evidence="2 3">
    <name type="scientific">Prunus yedoensis var. nudiflora</name>
    <dbReference type="NCBI Taxonomy" id="2094558"/>
    <lineage>
        <taxon>Eukaryota</taxon>
        <taxon>Viridiplantae</taxon>
        <taxon>Streptophyta</taxon>
        <taxon>Embryophyta</taxon>
        <taxon>Tracheophyta</taxon>
        <taxon>Spermatophyta</taxon>
        <taxon>Magnoliopsida</taxon>
        <taxon>eudicotyledons</taxon>
        <taxon>Gunneridae</taxon>
        <taxon>Pentapetalae</taxon>
        <taxon>rosids</taxon>
        <taxon>fabids</taxon>
        <taxon>Rosales</taxon>
        <taxon>Rosaceae</taxon>
        <taxon>Amygdaloideae</taxon>
        <taxon>Amygdaleae</taxon>
        <taxon>Prunus</taxon>
    </lineage>
</organism>
<protein>
    <submittedName>
        <fullName evidence="2">Uncharacterized protein</fullName>
    </submittedName>
</protein>
<dbReference type="Proteomes" id="UP000250321">
    <property type="component" value="Unassembled WGS sequence"/>
</dbReference>
<gene>
    <name evidence="2" type="ORF">Pyn_21407</name>
</gene>
<reference evidence="2 3" key="1">
    <citation type="submission" date="2018-02" db="EMBL/GenBank/DDBJ databases">
        <title>Draft genome of wild Prunus yedoensis var. nudiflora.</title>
        <authorList>
            <person name="Baek S."/>
            <person name="Kim J.-H."/>
            <person name="Choi K."/>
            <person name="Kim G.-B."/>
            <person name="Cho A."/>
            <person name="Jang H."/>
            <person name="Shin C.-H."/>
            <person name="Yu H.-J."/>
            <person name="Mun J.-H."/>
        </authorList>
    </citation>
    <scope>NUCLEOTIDE SEQUENCE [LARGE SCALE GENOMIC DNA]</scope>
    <source>
        <strain evidence="3">cv. Jeju island</strain>
        <tissue evidence="2">Leaf</tissue>
    </source>
</reference>
<feature type="region of interest" description="Disordered" evidence="1">
    <location>
        <begin position="1"/>
        <end position="23"/>
    </location>
</feature>
<keyword evidence="3" id="KW-1185">Reference proteome</keyword>
<evidence type="ECO:0000256" key="1">
    <source>
        <dbReference type="SAM" id="MobiDB-lite"/>
    </source>
</evidence>
<evidence type="ECO:0000313" key="3">
    <source>
        <dbReference type="Proteomes" id="UP000250321"/>
    </source>
</evidence>